<dbReference type="RefSeq" id="WP_114441570.1">
    <property type="nucleotide sequence ID" value="NZ_QOZG01000006.1"/>
</dbReference>
<evidence type="ECO:0000313" key="1">
    <source>
        <dbReference type="EMBL" id="RCS23028.1"/>
    </source>
</evidence>
<dbReference type="Proteomes" id="UP000253420">
    <property type="component" value="Unassembled WGS sequence"/>
</dbReference>
<name>A0A368K0W1_9HYPH</name>
<dbReference type="EMBL" id="QOZG01000006">
    <property type="protein sequence ID" value="RCS23028.1"/>
    <property type="molecule type" value="Genomic_DNA"/>
</dbReference>
<dbReference type="AlphaFoldDB" id="A0A368K0W1"/>
<evidence type="ECO:0000313" key="2">
    <source>
        <dbReference type="Proteomes" id="UP000253420"/>
    </source>
</evidence>
<gene>
    <name evidence="1" type="ORF">DUT91_16310</name>
</gene>
<protein>
    <submittedName>
        <fullName evidence="1">Peptidase M14</fullName>
    </submittedName>
</protein>
<proteinExistence type="predicted"/>
<dbReference type="SUPFAM" id="SSF53187">
    <property type="entry name" value="Zn-dependent exopeptidases"/>
    <property type="match status" value="1"/>
</dbReference>
<accession>A0A368K0W1</accession>
<dbReference type="CDD" id="cd06232">
    <property type="entry name" value="M14-like"/>
    <property type="match status" value="1"/>
</dbReference>
<dbReference type="Gene3D" id="3.40.630.10">
    <property type="entry name" value="Zn peptidases"/>
    <property type="match status" value="1"/>
</dbReference>
<sequence>MTEIFAKSFDRTLDQLVAKGVPGQSFEAWTFDDRKSRLAAQRKLAEKGVTARIRSAYKPLLCVFLEEIDLAGVESIEIRYPIHEKAPQNRFRLEAYPLAALVGNIKINFNPRDDARFFYDVKLVRDGKVETVTVLAPNRVHIDTSGETNVSPTGWFCREGDGIGERLETEYEALFEAAIGAVTEAAWGDEEPYFEELNIRVEFPAEDEPLAVGDEVMSLREALHEDFYFSLLEFFQKKSGRPLGDRGLKPGQIVPEIIGSDGIVTVTVETIPLSTGFLDGADQAIDTAAEPLAAGQVARALEQLGGVPLQARSRAGRAVSARYLRGTDVPVMISGGQHPNETTGIVGALRAGLELAKRSGAHFTISPLENPDGYAVHQRLRADNPRHMHHAARYTALGDDLEYRTQENVGPHLNEKEIRFKAQEVSSATLHINLHGYPSHEWTRPLSGYVPRNFAMWTLPKGFFLVVRHHAGWEEQAEALLDKVTRHLGTIPGLHDYNARQIALYEVHAGETGFRIINGFPCLSSVDDRHDVPMTLISEYPDETIYCKDFIAGHTAQMEMVLSAYAAWQEISDSVHPQPQSILSALQLTGR</sequence>
<keyword evidence="2" id="KW-1185">Reference proteome</keyword>
<organism evidence="1 2">
    <name type="scientific">Phyllobacterium salinisoli</name>
    <dbReference type="NCBI Taxonomy" id="1899321"/>
    <lineage>
        <taxon>Bacteria</taxon>
        <taxon>Pseudomonadati</taxon>
        <taxon>Pseudomonadota</taxon>
        <taxon>Alphaproteobacteria</taxon>
        <taxon>Hyphomicrobiales</taxon>
        <taxon>Phyllobacteriaceae</taxon>
        <taxon>Phyllobacterium</taxon>
    </lineage>
</organism>
<comment type="caution">
    <text evidence="1">The sequence shown here is derived from an EMBL/GenBank/DDBJ whole genome shotgun (WGS) entry which is preliminary data.</text>
</comment>
<reference evidence="1 2" key="1">
    <citation type="submission" date="2018-07" db="EMBL/GenBank/DDBJ databases">
        <title>The draft genome of Phyllobacterium salinisoli.</title>
        <authorList>
            <person name="Liu L."/>
            <person name="Li L."/>
            <person name="Zhang X."/>
            <person name="Liang L."/>
        </authorList>
    </citation>
    <scope>NUCLEOTIDE SEQUENCE [LARGE SCALE GENOMIC DNA]</scope>
    <source>
        <strain evidence="1 2">LLAN61</strain>
    </source>
</reference>
<dbReference type="OrthoDB" id="7956186at2"/>